<evidence type="ECO:0000259" key="1">
    <source>
        <dbReference type="Pfam" id="PF00009"/>
    </source>
</evidence>
<dbReference type="Gene3D" id="3.40.50.300">
    <property type="entry name" value="P-loop containing nucleotide triphosphate hydrolases"/>
    <property type="match status" value="1"/>
</dbReference>
<dbReference type="Pfam" id="PF00009">
    <property type="entry name" value="GTP_EFTU"/>
    <property type="match status" value="1"/>
</dbReference>
<dbReference type="InterPro" id="IPR027417">
    <property type="entry name" value="P-loop_NTPase"/>
</dbReference>
<protein>
    <recommendedName>
        <fullName evidence="1">Tr-type G domain-containing protein</fullName>
    </recommendedName>
</protein>
<sequence length="348" mass="39487">MPGYSNASTADSDANSDKTSDINETRMIEFCLSYLKYRNNLVLTVVLLDSHRGLTKEDLELINYCNHNKLKFLIVLNKCDLIKPIELTKKIQVIRNQLNIFKHQLFPIIPISSTKLQNLDQLRQILTDYISETKIVHNESSSLNKGIDNSAKVKVNASNRVIGRAAGSIDSIANRVISGINNGYRGSMTAGMTIDDDKIASKTNGDKIDINNNEKVDMVIAPSFMYKQVGLTPIRVPINDDYSVSLDKYGTNEVKLDVGEDNLIKLNISNLDIISTNRDDEPLENNLINCENNLIEEKKELFKRKLANHLFKRYRISKLKMNTSYKRVFSLFKSKLINQTNIIAKIKK</sequence>
<dbReference type="SUPFAM" id="SSF52540">
    <property type="entry name" value="P-loop containing nucleoside triphosphate hydrolases"/>
    <property type="match status" value="1"/>
</dbReference>
<dbReference type="PANTHER" id="PTHR11649">
    <property type="entry name" value="MSS1/TRME-RELATED GTP-BINDING PROTEIN"/>
    <property type="match status" value="1"/>
</dbReference>
<dbReference type="PANTHER" id="PTHR11649:SF13">
    <property type="entry name" value="ENGB-TYPE G DOMAIN-CONTAINING PROTEIN"/>
    <property type="match status" value="1"/>
</dbReference>
<reference evidence="2" key="1">
    <citation type="submission" date="2022-07" db="EMBL/GenBank/DDBJ databases">
        <title>Evaluation of T. orientalis genome assembly methods using nanopore sequencing and analysis of variation between genomes.</title>
        <authorList>
            <person name="Yam J."/>
            <person name="Micallef M.L."/>
            <person name="Liu M."/>
            <person name="Djordjevic S.P."/>
            <person name="Bogema D.R."/>
            <person name="Jenkins C."/>
        </authorList>
    </citation>
    <scope>NUCLEOTIDE SEQUENCE</scope>
    <source>
        <strain evidence="2">Fish Creek</strain>
    </source>
</reference>
<dbReference type="GO" id="GO:0003924">
    <property type="term" value="F:GTPase activity"/>
    <property type="evidence" value="ECO:0007669"/>
    <property type="project" value="InterPro"/>
</dbReference>
<dbReference type="AlphaFoldDB" id="A0A976QSB4"/>
<gene>
    <name evidence="2" type="ORF">MACJ_002417</name>
</gene>
<dbReference type="OrthoDB" id="360661at2759"/>
<dbReference type="InterPro" id="IPR000795">
    <property type="entry name" value="T_Tr_GTP-bd_dom"/>
</dbReference>
<feature type="domain" description="Tr-type G" evidence="1">
    <location>
        <begin position="44"/>
        <end position="131"/>
    </location>
</feature>
<accession>A0A976QSB4</accession>
<evidence type="ECO:0000313" key="3">
    <source>
        <dbReference type="Proteomes" id="UP000244803"/>
    </source>
</evidence>
<evidence type="ECO:0000313" key="2">
    <source>
        <dbReference type="EMBL" id="UKJ89170.2"/>
    </source>
</evidence>
<organism evidence="2 3">
    <name type="scientific">Theileria orientalis</name>
    <dbReference type="NCBI Taxonomy" id="68886"/>
    <lineage>
        <taxon>Eukaryota</taxon>
        <taxon>Sar</taxon>
        <taxon>Alveolata</taxon>
        <taxon>Apicomplexa</taxon>
        <taxon>Aconoidasida</taxon>
        <taxon>Piroplasmida</taxon>
        <taxon>Theileriidae</taxon>
        <taxon>Theileria</taxon>
    </lineage>
</organism>
<name>A0A976QSB4_THEOR</name>
<dbReference type="Proteomes" id="UP000244803">
    <property type="component" value="Chromosome 3"/>
</dbReference>
<dbReference type="GO" id="GO:0005525">
    <property type="term" value="F:GTP binding"/>
    <property type="evidence" value="ECO:0007669"/>
    <property type="project" value="InterPro"/>
</dbReference>
<dbReference type="EMBL" id="CP056066">
    <property type="protein sequence ID" value="UKJ89170.2"/>
    <property type="molecule type" value="Genomic_DNA"/>
</dbReference>
<proteinExistence type="predicted"/>